<dbReference type="NCBIfam" id="TIGR01641">
    <property type="entry name" value="phageSPP1_gp7"/>
    <property type="match status" value="1"/>
</dbReference>
<comment type="caution">
    <text evidence="2">The sequence shown here is derived from an EMBL/GenBank/DDBJ whole genome shotgun (WGS) entry which is preliminary data.</text>
</comment>
<keyword evidence="3" id="KW-1185">Reference proteome</keyword>
<dbReference type="RefSeq" id="WP_082664141.1">
    <property type="nucleotide sequence ID" value="NZ_JBHSQC010000025.1"/>
</dbReference>
<dbReference type="InterPro" id="IPR006528">
    <property type="entry name" value="Phage_head_morphogenesis_dom"/>
</dbReference>
<gene>
    <name evidence="2" type="ORF">ACFSBK_07385</name>
</gene>
<evidence type="ECO:0000313" key="3">
    <source>
        <dbReference type="Proteomes" id="UP001597285"/>
    </source>
</evidence>
<dbReference type="Pfam" id="PF04233">
    <property type="entry name" value="Phage_Mu_F"/>
    <property type="match status" value="1"/>
</dbReference>
<dbReference type="EMBL" id="JBHUFF010000013">
    <property type="protein sequence ID" value="MFD1799674.1"/>
    <property type="molecule type" value="Genomic_DNA"/>
</dbReference>
<reference evidence="3" key="1">
    <citation type="journal article" date="2019" name="Int. J. Syst. Evol. Microbiol.">
        <title>The Global Catalogue of Microorganisms (GCM) 10K type strain sequencing project: providing services to taxonomists for standard genome sequencing and annotation.</title>
        <authorList>
            <consortium name="The Broad Institute Genomics Platform"/>
            <consortium name="The Broad Institute Genome Sequencing Center for Infectious Disease"/>
            <person name="Wu L."/>
            <person name="Ma J."/>
        </authorList>
    </citation>
    <scope>NUCLEOTIDE SEQUENCE [LARGE SCALE GENOMIC DNA]</scope>
    <source>
        <strain evidence="3">KCTC 42143</strain>
    </source>
</reference>
<name>A0ABW4NNE2_9LACT</name>
<organism evidence="2 3">
    <name type="scientific">Carnobacterium antarcticum</name>
    <dbReference type="NCBI Taxonomy" id="2126436"/>
    <lineage>
        <taxon>Bacteria</taxon>
        <taxon>Bacillati</taxon>
        <taxon>Bacillota</taxon>
        <taxon>Bacilli</taxon>
        <taxon>Lactobacillales</taxon>
        <taxon>Carnobacteriaceae</taxon>
        <taxon>Carnobacterium</taxon>
    </lineage>
</organism>
<evidence type="ECO:0000259" key="1">
    <source>
        <dbReference type="Pfam" id="PF04233"/>
    </source>
</evidence>
<evidence type="ECO:0000313" key="2">
    <source>
        <dbReference type="EMBL" id="MFD1799674.1"/>
    </source>
</evidence>
<sequence length="566" mass="65700">MAKKKKKLPYWDRRAVDQDIKVHEELNVVENKIMRSYQKAQSYLTDEVKKIYRRYLAKTDLSEADVKQILNTSASPNEIAELSSLIKTVKNLDVKEQMQNYLTGLAVKSRISRLEDLKAKSYLVSKQVADVQLSRSTDYYIDVIKEAYNQASAEAIIGKSESALRLYDDGRYPTYTFNDKYSFIVLRDSETNKKIKTIKLKDDKDIPEFKEMSTKQVRNVLDTNWQGSNYSKRIWSDTDLLAKKLEELFTVEAMTGMSERDMVKEIQKVFDVSRGVARRLIRTEANYMAGQGKLKGWIAQGVEYYVIVATLDLRTSKICQDQDGKRYKVSEAKVGVNYCPFHPFCRSVARAWFNEKTLSGKRFANDPITGKRFEISHADSYKKWEQMLIDQHGKEDLKLVRKKVKNFNTDLAQLNRYKSVIGAENIPKTLDDFQDMKYNEGNNYTELKSLYRDVKWQKDAFSNSYTKSENKVPFTSVPNSVADELLSDGIVKQRRFYGKTGQPRFDIDYTDHGNPKHHKIVPHIHDWTSYERKTGQLTTKRENNLRELSTAEKIVEDWSEKNGNNG</sequence>
<proteinExistence type="predicted"/>
<accession>A0ABW4NNE2</accession>
<feature type="domain" description="Phage head morphogenesis" evidence="1">
    <location>
        <begin position="250"/>
        <end position="349"/>
    </location>
</feature>
<protein>
    <submittedName>
        <fullName evidence="2">Minor capsid protein</fullName>
    </submittedName>
</protein>
<dbReference type="Proteomes" id="UP001597285">
    <property type="component" value="Unassembled WGS sequence"/>
</dbReference>